<dbReference type="EMBL" id="FRCB01000003">
    <property type="protein sequence ID" value="SHL84235.1"/>
    <property type="molecule type" value="Genomic_DNA"/>
</dbReference>
<reference evidence="2 3" key="1">
    <citation type="submission" date="2016-11" db="EMBL/GenBank/DDBJ databases">
        <authorList>
            <person name="Varghese N."/>
            <person name="Submissions S."/>
        </authorList>
    </citation>
    <scope>NUCLEOTIDE SEQUENCE [LARGE SCALE GENOMIC DNA]</scope>
    <source>
        <strain evidence="2 3">DSM 28249</strain>
    </source>
</reference>
<evidence type="ECO:0008006" key="4">
    <source>
        <dbReference type="Google" id="ProtNLM"/>
    </source>
</evidence>
<sequence length="104" mass="10896">MLRVLTLSCGLAVLAGAASAETAAQKAERCAAQADIVTLAVDARQEGRDAQATKAMMEAAESGIPARYAPGITPLVEWVFTLPEDQLALDVGGAFEKQCLEFSQ</sequence>
<feature type="chain" id="PRO_5012793969" description="HdeA/HdeB family protein" evidence="1">
    <location>
        <begin position="21"/>
        <end position="104"/>
    </location>
</feature>
<proteinExistence type="predicted"/>
<keyword evidence="3" id="KW-1185">Reference proteome</keyword>
<keyword evidence="1" id="KW-0732">Signal</keyword>
<dbReference type="Proteomes" id="UP000322545">
    <property type="component" value="Unassembled WGS sequence"/>
</dbReference>
<accession>A0A1M7DXL0</accession>
<evidence type="ECO:0000313" key="3">
    <source>
        <dbReference type="Proteomes" id="UP000322545"/>
    </source>
</evidence>
<gene>
    <name evidence="2" type="ORF">SAMN05443432_103108</name>
</gene>
<dbReference type="AlphaFoldDB" id="A0A1M7DXL0"/>
<evidence type="ECO:0000256" key="1">
    <source>
        <dbReference type="SAM" id="SignalP"/>
    </source>
</evidence>
<name>A0A1M7DXL0_9RHOB</name>
<protein>
    <recommendedName>
        <fullName evidence="4">HdeA/HdeB family protein</fullName>
    </recommendedName>
</protein>
<organism evidence="2 3">
    <name type="scientific">Roseovarius litoreus</name>
    <dbReference type="NCBI Taxonomy" id="1155722"/>
    <lineage>
        <taxon>Bacteria</taxon>
        <taxon>Pseudomonadati</taxon>
        <taxon>Pseudomonadota</taxon>
        <taxon>Alphaproteobacteria</taxon>
        <taxon>Rhodobacterales</taxon>
        <taxon>Roseobacteraceae</taxon>
        <taxon>Roseovarius</taxon>
    </lineage>
</organism>
<evidence type="ECO:0000313" key="2">
    <source>
        <dbReference type="EMBL" id="SHL84235.1"/>
    </source>
</evidence>
<feature type="signal peptide" evidence="1">
    <location>
        <begin position="1"/>
        <end position="20"/>
    </location>
</feature>